<proteinExistence type="predicted"/>
<comment type="caution">
    <text evidence="9">The sequence shown here is derived from an EMBL/GenBank/DDBJ whole genome shotgun (WGS) entry which is preliminary data.</text>
</comment>
<dbReference type="Gene3D" id="1.10.287.130">
    <property type="match status" value="1"/>
</dbReference>
<dbReference type="Gene3D" id="3.30.565.10">
    <property type="entry name" value="Histidine kinase-like ATPase, C-terminal domain"/>
    <property type="match status" value="1"/>
</dbReference>
<evidence type="ECO:0000256" key="2">
    <source>
        <dbReference type="ARBA" id="ARBA00012438"/>
    </source>
</evidence>
<evidence type="ECO:0000313" key="10">
    <source>
        <dbReference type="Proteomes" id="UP000601099"/>
    </source>
</evidence>
<evidence type="ECO:0000256" key="3">
    <source>
        <dbReference type="ARBA" id="ARBA00022679"/>
    </source>
</evidence>
<dbReference type="PANTHER" id="PTHR43711:SF1">
    <property type="entry name" value="HISTIDINE KINASE 1"/>
    <property type="match status" value="1"/>
</dbReference>
<feature type="repeat" description="TPR" evidence="6">
    <location>
        <begin position="110"/>
        <end position="143"/>
    </location>
</feature>
<dbReference type="InterPro" id="IPR003594">
    <property type="entry name" value="HATPase_dom"/>
</dbReference>
<dbReference type="SMART" id="SM00028">
    <property type="entry name" value="TPR"/>
    <property type="match status" value="4"/>
</dbReference>
<keyword evidence="5" id="KW-0902">Two-component regulatory system</keyword>
<keyword evidence="7" id="KW-0472">Membrane</keyword>
<evidence type="ECO:0000256" key="7">
    <source>
        <dbReference type="SAM" id="Phobius"/>
    </source>
</evidence>
<gene>
    <name evidence="9" type="ORF">I5L79_06875</name>
</gene>
<keyword evidence="10" id="KW-1185">Reference proteome</keyword>
<comment type="catalytic activity">
    <reaction evidence="1">
        <text>ATP + protein L-histidine = ADP + protein N-phospho-L-histidine.</text>
        <dbReference type="EC" id="2.7.13.3"/>
    </reaction>
</comment>
<dbReference type="PRINTS" id="PR00344">
    <property type="entry name" value="BCTRLSENSOR"/>
</dbReference>
<dbReference type="PROSITE" id="PS50109">
    <property type="entry name" value="HIS_KIN"/>
    <property type="match status" value="1"/>
</dbReference>
<dbReference type="SUPFAM" id="SSF48452">
    <property type="entry name" value="TPR-like"/>
    <property type="match status" value="2"/>
</dbReference>
<evidence type="ECO:0000256" key="4">
    <source>
        <dbReference type="ARBA" id="ARBA00022777"/>
    </source>
</evidence>
<dbReference type="SUPFAM" id="SSF47384">
    <property type="entry name" value="Homodimeric domain of signal transducing histidine kinase"/>
    <property type="match status" value="1"/>
</dbReference>
<sequence>MLQANAGYAQPTEAGRLEARLRRPLTPSSRLQVLDSLCAAWEPYDINRAIHYGQRNLRLARQLAQPAAEVRALNRLGRCYVAVADYLTARQLYDQALHLAREANNPDGIASTYSHLGALHYYRNDTISAWRNFRRALQLLPEPGVQPRTRVKVLSNSSDLLFETHQPGRARQLGEQAVQLAEPLHDMEPAIKHHLNLGLLAVEQQQPATALRELSASVVLAHQYQRPGHEAAALLELSSLHFQQNNLPQALTEAQRALRLAQNWHDRERVLSAYDLLAEIYAAQGQYPTAYQWRMLYQDLNDSLNERRQLTTLAAWESRYNLRDNEQQIRQLTQHTQHQTTRNRLLLLFLGVLTLALLGAGLLYWQLRRSRQALVRNHLALREANLQVARLAAAKDRLYTIVAHDLRGPVTAFAGVAELIEFYHRENNEEGLRSLPALVRQSAGGLNHLLDNLLHWAVMQSGELQPQLEPLEAGELLQECAAIYATLAHARHLTLTVELLPARLYTHADRNMLRTILRNLTGNALKFTPAGGSVTLSARPEADRIVFQVHDTGTGMTATQVEQILTPSSLPQPPAADRTGTGLGLALCRAFITRLRGTLRLVSVPGTGTTVQVRLPAA</sequence>
<dbReference type="SUPFAM" id="SSF55874">
    <property type="entry name" value="ATPase domain of HSP90 chaperone/DNA topoisomerase II/histidine kinase"/>
    <property type="match status" value="1"/>
</dbReference>
<dbReference type="Gene3D" id="1.25.40.10">
    <property type="entry name" value="Tetratricopeptide repeat domain"/>
    <property type="match status" value="2"/>
</dbReference>
<dbReference type="InterPro" id="IPR004358">
    <property type="entry name" value="Sig_transdc_His_kin-like_C"/>
</dbReference>
<dbReference type="Pfam" id="PF13424">
    <property type="entry name" value="TPR_12"/>
    <property type="match status" value="1"/>
</dbReference>
<dbReference type="PANTHER" id="PTHR43711">
    <property type="entry name" value="TWO-COMPONENT HISTIDINE KINASE"/>
    <property type="match status" value="1"/>
</dbReference>
<keyword evidence="6" id="KW-0802">TPR repeat</keyword>
<feature type="repeat" description="TPR" evidence="6">
    <location>
        <begin position="70"/>
        <end position="103"/>
    </location>
</feature>
<evidence type="ECO:0000313" key="9">
    <source>
        <dbReference type="EMBL" id="MBG8553261.1"/>
    </source>
</evidence>
<dbReference type="SMART" id="SM00387">
    <property type="entry name" value="HATPase_c"/>
    <property type="match status" value="1"/>
</dbReference>
<dbReference type="RefSeq" id="WP_196954284.1">
    <property type="nucleotide sequence ID" value="NZ_JADWYK010000003.1"/>
</dbReference>
<dbReference type="InterPro" id="IPR036097">
    <property type="entry name" value="HisK_dim/P_sf"/>
</dbReference>
<dbReference type="InterPro" id="IPR011990">
    <property type="entry name" value="TPR-like_helical_dom_sf"/>
</dbReference>
<keyword evidence="4" id="KW-0418">Kinase</keyword>
<keyword evidence="3" id="KW-0808">Transferase</keyword>
<feature type="domain" description="Histidine kinase" evidence="8">
    <location>
        <begin position="401"/>
        <end position="618"/>
    </location>
</feature>
<keyword evidence="7" id="KW-0812">Transmembrane</keyword>
<dbReference type="InterPro" id="IPR005467">
    <property type="entry name" value="His_kinase_dom"/>
</dbReference>
<dbReference type="PROSITE" id="PS50005">
    <property type="entry name" value="TPR"/>
    <property type="match status" value="2"/>
</dbReference>
<evidence type="ECO:0000256" key="1">
    <source>
        <dbReference type="ARBA" id="ARBA00000085"/>
    </source>
</evidence>
<dbReference type="EC" id="2.7.13.3" evidence="2"/>
<evidence type="ECO:0000256" key="5">
    <source>
        <dbReference type="ARBA" id="ARBA00023012"/>
    </source>
</evidence>
<dbReference type="EMBL" id="JADWYK010000003">
    <property type="protein sequence ID" value="MBG8553261.1"/>
    <property type="molecule type" value="Genomic_DNA"/>
</dbReference>
<feature type="transmembrane region" description="Helical" evidence="7">
    <location>
        <begin position="345"/>
        <end position="367"/>
    </location>
</feature>
<keyword evidence="7" id="KW-1133">Transmembrane helix</keyword>
<protein>
    <recommendedName>
        <fullName evidence="2">histidine kinase</fullName>
        <ecNumber evidence="2">2.7.13.3</ecNumber>
    </recommendedName>
</protein>
<dbReference type="Proteomes" id="UP000601099">
    <property type="component" value="Unassembled WGS sequence"/>
</dbReference>
<dbReference type="InterPro" id="IPR036890">
    <property type="entry name" value="HATPase_C_sf"/>
</dbReference>
<organism evidence="9 10">
    <name type="scientific">Hymenobacter guriensis</name>
    <dbReference type="NCBI Taxonomy" id="2793065"/>
    <lineage>
        <taxon>Bacteria</taxon>
        <taxon>Pseudomonadati</taxon>
        <taxon>Bacteroidota</taxon>
        <taxon>Cytophagia</taxon>
        <taxon>Cytophagales</taxon>
        <taxon>Hymenobacteraceae</taxon>
        <taxon>Hymenobacter</taxon>
    </lineage>
</organism>
<evidence type="ECO:0000256" key="6">
    <source>
        <dbReference type="PROSITE-ProRule" id="PRU00339"/>
    </source>
</evidence>
<dbReference type="InterPro" id="IPR019734">
    <property type="entry name" value="TPR_rpt"/>
</dbReference>
<dbReference type="InterPro" id="IPR050736">
    <property type="entry name" value="Sensor_HK_Regulatory"/>
</dbReference>
<name>A0ABS0KZI9_9BACT</name>
<evidence type="ECO:0000259" key="8">
    <source>
        <dbReference type="PROSITE" id="PS50109"/>
    </source>
</evidence>
<accession>A0ABS0KZI9</accession>
<dbReference type="Pfam" id="PF02518">
    <property type="entry name" value="HATPase_c"/>
    <property type="match status" value="1"/>
</dbReference>
<reference evidence="9 10" key="1">
    <citation type="submission" date="2020-11" db="EMBL/GenBank/DDBJ databases">
        <title>Hymenobacter sp.</title>
        <authorList>
            <person name="Kim M.K."/>
        </authorList>
    </citation>
    <scope>NUCLEOTIDE SEQUENCE [LARGE SCALE GENOMIC DNA]</scope>
    <source>
        <strain evidence="9 10">BT594</strain>
    </source>
</reference>